<dbReference type="InterPro" id="IPR008457">
    <property type="entry name" value="Cu-R_CopD_dom"/>
</dbReference>
<name>A0A060HK45_9ARCH</name>
<dbReference type="SUPFAM" id="SSF81296">
    <property type="entry name" value="E set domains"/>
    <property type="match status" value="1"/>
</dbReference>
<dbReference type="GO" id="GO:0046688">
    <property type="term" value="P:response to copper ion"/>
    <property type="evidence" value="ECO:0007669"/>
    <property type="project" value="InterPro"/>
</dbReference>
<evidence type="ECO:0000259" key="11">
    <source>
        <dbReference type="Pfam" id="PF05425"/>
    </source>
</evidence>
<sequence>MSSRRPLLIVFALAALALLLPSAAIEPAFGHAVPVKYSIAPNAQFHEKSELPQQLAISFSERPDPNVSYIRVADAQGQRIDNNDFAVIGENGRQAAVTLDTGKVRDGIYTVSWFTMSLDDGHITEGAYVFGMGHEVVPAGGPSETRYVTSYEDALAKWPLIVAQTAIVGGAMAHAILRKKLEEEGAAGRFLRRFSIILLASAGAVAASATVIMLLQAGNLAEAAGVPLGQAAQSLVASSPAGAVWLIRLAASAIVVAAGAVLACMMKKGDKKPLLLLLLYAILAAGAVSLFSNSMLSHNSAAPFLPALATALDWAHFMAVSAWVGGLFYLALVFAPATRRSPRQLATALPRFSLVATVSLGVIGVTGIYMAWVHLHALDSLFSTPYGTSLATKLAAALPMVLLGAYHQLRLHREIVVLARSGGQEYAATSRFGRTVKAEALVGIGVLLAASFLTITSPPAQAMTTHQQSGPHFMHRVNVDGVDIALEISPFQPGVNTFTATLLEGGTNPPQNIASVVLRLTNVDAGVGPLVVTLQKTGDGVYSATGGYLSQAGEWKMDFIAQRVNAYDLNHSFTETLVSGQAMPPGMPAMPEMDEEDSNTEMLPSFDSFAALALGLAAAVAGGSAFYARQSRLQMKKTLAALG</sequence>
<feature type="domain" description="CopC" evidence="10">
    <location>
        <begin position="31"/>
        <end position="131"/>
    </location>
</feature>
<feature type="transmembrane region" description="Helical" evidence="9">
    <location>
        <begin position="384"/>
        <end position="406"/>
    </location>
</feature>
<evidence type="ECO:0000256" key="3">
    <source>
        <dbReference type="ARBA" id="ARBA00022692"/>
    </source>
</evidence>
<keyword evidence="13" id="KW-1185">Reference proteome</keyword>
<feature type="transmembrane region" description="Helical" evidence="9">
    <location>
        <begin position="197"/>
        <end position="218"/>
    </location>
</feature>
<evidence type="ECO:0000256" key="5">
    <source>
        <dbReference type="ARBA" id="ARBA00022729"/>
    </source>
</evidence>
<dbReference type="InterPro" id="IPR014755">
    <property type="entry name" value="Cu-Rt/internalin_Ig-like"/>
</dbReference>
<keyword evidence="3 9" id="KW-0812">Transmembrane</keyword>
<keyword evidence="4" id="KW-0479">Metal-binding</keyword>
<feature type="transmembrane region" description="Helical" evidence="9">
    <location>
        <begin position="274"/>
        <end position="294"/>
    </location>
</feature>
<dbReference type="PANTHER" id="PTHR34820:SF4">
    <property type="entry name" value="INNER MEMBRANE PROTEIN YEBZ"/>
    <property type="match status" value="1"/>
</dbReference>
<evidence type="ECO:0000256" key="9">
    <source>
        <dbReference type="SAM" id="Phobius"/>
    </source>
</evidence>
<dbReference type="InterPro" id="IPR032694">
    <property type="entry name" value="CopC/D"/>
</dbReference>
<dbReference type="Proteomes" id="UP000027093">
    <property type="component" value="Chromosome"/>
</dbReference>
<dbReference type="InterPro" id="IPR007348">
    <property type="entry name" value="CopC_dom"/>
</dbReference>
<evidence type="ECO:0000259" key="10">
    <source>
        <dbReference type="Pfam" id="PF04234"/>
    </source>
</evidence>
<evidence type="ECO:0000313" key="13">
    <source>
        <dbReference type="Proteomes" id="UP000027093"/>
    </source>
</evidence>
<feature type="transmembrane region" description="Helical" evidence="9">
    <location>
        <begin position="158"/>
        <end position="177"/>
    </location>
</feature>
<keyword evidence="5" id="KW-0732">Signal</keyword>
<evidence type="ECO:0000256" key="8">
    <source>
        <dbReference type="ARBA" id="ARBA00023136"/>
    </source>
</evidence>
<evidence type="ECO:0000256" key="2">
    <source>
        <dbReference type="ARBA" id="ARBA00022475"/>
    </source>
</evidence>
<dbReference type="GO" id="GO:0005507">
    <property type="term" value="F:copper ion binding"/>
    <property type="evidence" value="ECO:0007669"/>
    <property type="project" value="InterPro"/>
</dbReference>
<dbReference type="EMBL" id="CP007536">
    <property type="protein sequence ID" value="AIC15670.1"/>
    <property type="molecule type" value="Genomic_DNA"/>
</dbReference>
<dbReference type="GO" id="GO:0042597">
    <property type="term" value="C:periplasmic space"/>
    <property type="evidence" value="ECO:0007669"/>
    <property type="project" value="InterPro"/>
</dbReference>
<feature type="transmembrane region" description="Helical" evidence="9">
    <location>
        <begin position="349"/>
        <end position="372"/>
    </location>
</feature>
<feature type="transmembrane region" description="Helical" evidence="9">
    <location>
        <begin position="440"/>
        <end position="460"/>
    </location>
</feature>
<dbReference type="PROSITE" id="PS51318">
    <property type="entry name" value="TAT"/>
    <property type="match status" value="1"/>
</dbReference>
<comment type="subcellular location">
    <subcellularLocation>
        <location evidence="1">Cell membrane</location>
        <topology evidence="1">Multi-pass membrane protein</topology>
    </subcellularLocation>
</comment>
<accession>A0A060HK45</accession>
<dbReference type="PANTHER" id="PTHR34820">
    <property type="entry name" value="INNER MEMBRANE PROTEIN YEBZ"/>
    <property type="match status" value="1"/>
</dbReference>
<dbReference type="GO" id="GO:0006825">
    <property type="term" value="P:copper ion transport"/>
    <property type="evidence" value="ECO:0007669"/>
    <property type="project" value="InterPro"/>
</dbReference>
<reference evidence="12 13" key="1">
    <citation type="journal article" date="2014" name="Int. J. Syst. Evol. Microbiol.">
        <title>Nitrososphaera viennensis gen. nov., sp. nov., an aerobic and mesophilic, ammonia-oxidizing archaeon from soil and a member of the archaeal phylum Thaumarchaeota.</title>
        <authorList>
            <person name="Stieglmeier M."/>
            <person name="Klingl A."/>
            <person name="Alves R.J."/>
            <person name="Rittmann S.K."/>
            <person name="Melcher M."/>
            <person name="Leisch N."/>
            <person name="Schleper C."/>
        </authorList>
    </citation>
    <scope>NUCLEOTIDE SEQUENCE [LARGE SCALE GENOMIC DNA]</scope>
    <source>
        <strain evidence="12">EN76</strain>
    </source>
</reference>
<protein>
    <submittedName>
        <fullName evidence="12">Copper resistance protein CopC/CopD</fullName>
    </submittedName>
</protein>
<dbReference type="AlphaFoldDB" id="A0A060HK45"/>
<evidence type="ECO:0000313" key="12">
    <source>
        <dbReference type="EMBL" id="AIC15670.1"/>
    </source>
</evidence>
<evidence type="ECO:0000256" key="1">
    <source>
        <dbReference type="ARBA" id="ARBA00004651"/>
    </source>
</evidence>
<dbReference type="HOGENOM" id="CLU_425551_0_0_2"/>
<proteinExistence type="predicted"/>
<keyword evidence="6 9" id="KW-1133">Transmembrane helix</keyword>
<dbReference type="InterPro" id="IPR014756">
    <property type="entry name" value="Ig_E-set"/>
</dbReference>
<evidence type="ECO:0000256" key="7">
    <source>
        <dbReference type="ARBA" id="ARBA00023008"/>
    </source>
</evidence>
<dbReference type="GO" id="GO:0005886">
    <property type="term" value="C:plasma membrane"/>
    <property type="evidence" value="ECO:0007669"/>
    <property type="project" value="UniProtKB-SubCell"/>
</dbReference>
<evidence type="ECO:0000256" key="4">
    <source>
        <dbReference type="ARBA" id="ARBA00022723"/>
    </source>
</evidence>
<feature type="transmembrane region" description="Helical" evidence="9">
    <location>
        <begin position="314"/>
        <end position="337"/>
    </location>
</feature>
<dbReference type="InterPro" id="IPR006311">
    <property type="entry name" value="TAT_signal"/>
</dbReference>
<dbReference type="STRING" id="926571.NVIE_014300"/>
<keyword evidence="8 9" id="KW-0472">Membrane</keyword>
<organism evidence="12 13">
    <name type="scientific">Nitrososphaera viennensis EN76</name>
    <dbReference type="NCBI Taxonomy" id="926571"/>
    <lineage>
        <taxon>Archaea</taxon>
        <taxon>Nitrososphaerota</taxon>
        <taxon>Nitrososphaeria</taxon>
        <taxon>Nitrososphaerales</taxon>
        <taxon>Nitrososphaeraceae</taxon>
        <taxon>Nitrososphaera</taxon>
    </lineage>
</organism>
<feature type="transmembrane region" description="Helical" evidence="9">
    <location>
        <begin position="243"/>
        <end position="262"/>
    </location>
</feature>
<feature type="domain" description="Copper resistance protein D" evidence="11">
    <location>
        <begin position="347"/>
        <end position="453"/>
    </location>
</feature>
<dbReference type="Gene3D" id="2.60.40.1220">
    <property type="match status" value="1"/>
</dbReference>
<dbReference type="Pfam" id="PF05425">
    <property type="entry name" value="CopD"/>
    <property type="match status" value="1"/>
</dbReference>
<dbReference type="Pfam" id="PF04234">
    <property type="entry name" value="CopC"/>
    <property type="match status" value="1"/>
</dbReference>
<keyword evidence="7" id="KW-0186">Copper</keyword>
<feature type="transmembrane region" description="Helical" evidence="9">
    <location>
        <begin position="609"/>
        <end position="628"/>
    </location>
</feature>
<evidence type="ECO:0000256" key="6">
    <source>
        <dbReference type="ARBA" id="ARBA00022989"/>
    </source>
</evidence>
<gene>
    <name evidence="12" type="ORF">NVIE_014300</name>
</gene>
<keyword evidence="2" id="KW-1003">Cell membrane</keyword>
<dbReference type="KEGG" id="nvn:NVIE_014300"/>